<dbReference type="CDD" id="cd07040">
    <property type="entry name" value="HP"/>
    <property type="match status" value="1"/>
</dbReference>
<keyword evidence="1" id="KW-0732">Signal</keyword>
<dbReference type="RefSeq" id="WP_170132026.1">
    <property type="nucleotide sequence ID" value="NZ_QNRT01000002.1"/>
</dbReference>
<dbReference type="InterPro" id="IPR013078">
    <property type="entry name" value="His_Pase_superF_clade-1"/>
</dbReference>
<keyword evidence="3" id="KW-1185">Reference proteome</keyword>
<dbReference type="SUPFAM" id="SSF53254">
    <property type="entry name" value="Phosphoglycerate mutase-like"/>
    <property type="match status" value="1"/>
</dbReference>
<dbReference type="InterPro" id="IPR029033">
    <property type="entry name" value="His_PPase_superfam"/>
</dbReference>
<proteinExistence type="predicted"/>
<evidence type="ECO:0000313" key="3">
    <source>
        <dbReference type="Proteomes" id="UP000253083"/>
    </source>
</evidence>
<dbReference type="Pfam" id="PF00300">
    <property type="entry name" value="His_Phos_1"/>
    <property type="match status" value="1"/>
</dbReference>
<reference evidence="2 3" key="1">
    <citation type="submission" date="2018-06" db="EMBL/GenBank/DDBJ databases">
        <title>Genomic Encyclopedia of Type Strains, Phase IV (KMG-IV): sequencing the most valuable type-strain genomes for metagenomic binning, comparative biology and taxonomic classification.</title>
        <authorList>
            <person name="Goeker M."/>
        </authorList>
    </citation>
    <scope>NUCLEOTIDE SEQUENCE [LARGE SCALE GENOMIC DNA]</scope>
    <source>
        <strain evidence="2 3">DSM 24032</strain>
    </source>
</reference>
<gene>
    <name evidence="2" type="ORF">DFR28_102474</name>
</gene>
<name>A0A395JKV1_9GAMM</name>
<protein>
    <submittedName>
        <fullName evidence="2">Histidine phosphatase superfamily protein (Branch 1)</fullName>
    </submittedName>
</protein>
<dbReference type="Gene3D" id="3.40.50.1240">
    <property type="entry name" value="Phosphoglycerate mutase-like"/>
    <property type="match status" value="1"/>
</dbReference>
<dbReference type="PROSITE" id="PS51257">
    <property type="entry name" value="PROKAR_LIPOPROTEIN"/>
    <property type="match status" value="1"/>
</dbReference>
<feature type="chain" id="PRO_5017407333" evidence="1">
    <location>
        <begin position="21"/>
        <end position="173"/>
    </location>
</feature>
<evidence type="ECO:0000256" key="1">
    <source>
        <dbReference type="SAM" id="SignalP"/>
    </source>
</evidence>
<organism evidence="2 3">
    <name type="scientific">Arenicella xantha</name>
    <dbReference type="NCBI Taxonomy" id="644221"/>
    <lineage>
        <taxon>Bacteria</taxon>
        <taxon>Pseudomonadati</taxon>
        <taxon>Pseudomonadota</taxon>
        <taxon>Gammaproteobacteria</taxon>
        <taxon>Arenicellales</taxon>
        <taxon>Arenicellaceae</taxon>
        <taxon>Arenicella</taxon>
    </lineage>
</organism>
<comment type="caution">
    <text evidence="2">The sequence shown here is derived from an EMBL/GenBank/DDBJ whole genome shotgun (WGS) entry which is preliminary data.</text>
</comment>
<dbReference type="Proteomes" id="UP000253083">
    <property type="component" value="Unassembled WGS sequence"/>
</dbReference>
<dbReference type="InParanoid" id="A0A395JKV1"/>
<feature type="signal peptide" evidence="1">
    <location>
        <begin position="1"/>
        <end position="20"/>
    </location>
</feature>
<dbReference type="AlphaFoldDB" id="A0A395JKV1"/>
<dbReference type="EMBL" id="QNRT01000002">
    <property type="protein sequence ID" value="RBP51055.1"/>
    <property type="molecule type" value="Genomic_DNA"/>
</dbReference>
<sequence>MYHKTIYCALLLTLAFTAGCANDPYTTITIVRHAEKIADGSKDPSLTNQGNARALALRDKYTNTPISAVYSTSTNRTKQTAMPLAIANGLTVTSYSTPEEVATAIISKHAGEHVAVVGHSNTVGDIILALGAQIPEGLTHPMDESDYDNLVIVLINNNGLATATHSTYGKVSP</sequence>
<evidence type="ECO:0000313" key="2">
    <source>
        <dbReference type="EMBL" id="RBP51055.1"/>
    </source>
</evidence>
<accession>A0A395JKV1</accession>